<accession>A0A835HTJ6</accession>
<organism evidence="3 4">
    <name type="scientific">Coptis chinensis</name>
    <dbReference type="NCBI Taxonomy" id="261450"/>
    <lineage>
        <taxon>Eukaryota</taxon>
        <taxon>Viridiplantae</taxon>
        <taxon>Streptophyta</taxon>
        <taxon>Embryophyta</taxon>
        <taxon>Tracheophyta</taxon>
        <taxon>Spermatophyta</taxon>
        <taxon>Magnoliopsida</taxon>
        <taxon>Ranunculales</taxon>
        <taxon>Ranunculaceae</taxon>
        <taxon>Coptidoideae</taxon>
        <taxon>Coptis</taxon>
    </lineage>
</organism>
<dbReference type="PANTHER" id="PTHR12455">
    <property type="entry name" value="NUCLEOLAR COMPLEX PROTEIN 4"/>
    <property type="match status" value="1"/>
</dbReference>
<evidence type="ECO:0000259" key="2">
    <source>
        <dbReference type="Pfam" id="PF03914"/>
    </source>
</evidence>
<comment type="caution">
    <text evidence="3">The sequence shown here is derived from an EMBL/GenBank/DDBJ whole genome shotgun (WGS) entry which is preliminary data.</text>
</comment>
<dbReference type="GO" id="GO:0042254">
    <property type="term" value="P:ribosome biogenesis"/>
    <property type="evidence" value="ECO:0007669"/>
    <property type="project" value="InterPro"/>
</dbReference>
<dbReference type="OrthoDB" id="1534229at2759"/>
<evidence type="ECO:0000313" key="3">
    <source>
        <dbReference type="EMBL" id="KAF9602968.1"/>
    </source>
</evidence>
<comment type="similarity">
    <text evidence="1">Belongs to the CBF/MAK21 family.</text>
</comment>
<dbReference type="InterPro" id="IPR027193">
    <property type="entry name" value="Noc4"/>
</dbReference>
<dbReference type="EMBL" id="JADFTS010000006">
    <property type="protein sequence ID" value="KAF9602968.1"/>
    <property type="molecule type" value="Genomic_DNA"/>
</dbReference>
<feature type="domain" description="CCAAT-binding factor" evidence="2">
    <location>
        <begin position="17"/>
        <end position="76"/>
    </location>
</feature>
<proteinExistence type="inferred from homology"/>
<dbReference type="Proteomes" id="UP000631114">
    <property type="component" value="Unassembled WGS sequence"/>
</dbReference>
<protein>
    <recommendedName>
        <fullName evidence="2">CCAAT-binding factor domain-containing protein</fullName>
    </recommendedName>
</protein>
<gene>
    <name evidence="3" type="ORF">IFM89_032971</name>
</gene>
<dbReference type="PANTHER" id="PTHR12455:SF0">
    <property type="entry name" value="NUCLEOLAR COMPLEX PROTEIN 4 HOMOLOG"/>
    <property type="match status" value="1"/>
</dbReference>
<keyword evidence="4" id="KW-1185">Reference proteome</keyword>
<name>A0A835HTJ6_9MAGN</name>
<dbReference type="GO" id="GO:0032040">
    <property type="term" value="C:small-subunit processome"/>
    <property type="evidence" value="ECO:0007669"/>
    <property type="project" value="TreeGrafter"/>
</dbReference>
<dbReference type="Pfam" id="PF03914">
    <property type="entry name" value="CBF"/>
    <property type="match status" value="1"/>
</dbReference>
<dbReference type="InterPro" id="IPR005612">
    <property type="entry name" value="CCAAT-binding_factor"/>
</dbReference>
<evidence type="ECO:0000313" key="4">
    <source>
        <dbReference type="Proteomes" id="UP000631114"/>
    </source>
</evidence>
<dbReference type="AlphaFoldDB" id="A0A835HTJ6"/>
<reference evidence="3 4" key="1">
    <citation type="submission" date="2020-10" db="EMBL/GenBank/DDBJ databases">
        <title>The Coptis chinensis genome and diversification of protoberbering-type alkaloids.</title>
        <authorList>
            <person name="Wang B."/>
            <person name="Shu S."/>
            <person name="Song C."/>
            <person name="Liu Y."/>
        </authorList>
    </citation>
    <scope>NUCLEOTIDE SEQUENCE [LARGE SCALE GENOMIC DNA]</scope>
    <source>
        <strain evidence="3">HL-2020</strain>
        <tissue evidence="3">Leaf</tissue>
    </source>
</reference>
<evidence type="ECO:0000256" key="1">
    <source>
        <dbReference type="ARBA" id="ARBA00007797"/>
    </source>
</evidence>
<sequence>MCSKMMRRMEILQEEKMKIVSVKESDACTDISTAKPGIDMFNNEETNHAKFNAMRSSLWEIDTLRHHYYPAVSRFVASLENDLTVRAKTTEITVKDFSSASYATIFRAEPSSLVGSVIDTWKVANIFDLVSIMIFHGGSGVSLKFSRTDYVRWKAENTYDCAWCQCQEP</sequence>
<dbReference type="GO" id="GO:0030692">
    <property type="term" value="C:Noc4p-Nop14p complex"/>
    <property type="evidence" value="ECO:0007669"/>
    <property type="project" value="TreeGrafter"/>
</dbReference>